<dbReference type="NCBIfam" id="TIGR00492">
    <property type="entry name" value="alr"/>
    <property type="match status" value="1"/>
</dbReference>
<dbReference type="Gene3D" id="2.40.37.10">
    <property type="entry name" value="Lyase, Ornithine Decarboxylase, Chain A, domain 1"/>
    <property type="match status" value="1"/>
</dbReference>
<dbReference type="CDD" id="cd00430">
    <property type="entry name" value="PLPDE_III_AR"/>
    <property type="match status" value="1"/>
</dbReference>
<dbReference type="InterPro" id="IPR013221">
    <property type="entry name" value="Mur_ligase_cen"/>
</dbReference>
<dbReference type="InterPro" id="IPR029066">
    <property type="entry name" value="PLP-binding_barrel"/>
</dbReference>
<feature type="binding site" evidence="4">
    <location>
        <position position="761"/>
    </location>
    <ligand>
        <name>substrate</name>
    </ligand>
</feature>
<dbReference type="SUPFAM" id="SSF53623">
    <property type="entry name" value="MurD-like peptide ligases, catalytic domain"/>
    <property type="match status" value="1"/>
</dbReference>
<keyword evidence="7" id="KW-1185">Reference proteome</keyword>
<evidence type="ECO:0000256" key="4">
    <source>
        <dbReference type="HAMAP-Rule" id="MF_01201"/>
    </source>
</evidence>
<protein>
    <recommendedName>
        <fullName evidence="4">Alanine racemase</fullName>
        <ecNumber evidence="4">5.1.1.1</ecNumber>
    </recommendedName>
</protein>
<feature type="active site" description="Proton acceptor; specific for D-alanine" evidence="4">
    <location>
        <position position="487"/>
    </location>
</feature>
<feature type="domain" description="Alanine racemase C-terminal" evidence="5">
    <location>
        <begin position="691"/>
        <end position="816"/>
    </location>
</feature>
<dbReference type="Pfam" id="PF01168">
    <property type="entry name" value="Ala_racemase_N"/>
    <property type="match status" value="1"/>
</dbReference>
<dbReference type="Gene3D" id="3.40.1390.10">
    <property type="entry name" value="MurE/MurF, N-terminal domain"/>
    <property type="match status" value="1"/>
</dbReference>
<dbReference type="GO" id="GO:0016874">
    <property type="term" value="F:ligase activity"/>
    <property type="evidence" value="ECO:0007669"/>
    <property type="project" value="UniProtKB-KW"/>
</dbReference>
<dbReference type="InterPro" id="IPR009006">
    <property type="entry name" value="Ala_racemase/Decarboxylase_C"/>
</dbReference>
<evidence type="ECO:0000313" key="6">
    <source>
        <dbReference type="EMBL" id="MFD3408067.1"/>
    </source>
</evidence>
<dbReference type="EMBL" id="JBBKXX010000001">
    <property type="protein sequence ID" value="MFD3408067.1"/>
    <property type="molecule type" value="Genomic_DNA"/>
</dbReference>
<dbReference type="InterPro" id="IPR035911">
    <property type="entry name" value="MurE/MurF_N"/>
</dbReference>
<organism evidence="6 7">
    <name type="scientific">Aquirufa esocilacus</name>
    <dbReference type="NCBI Taxonomy" id="3096513"/>
    <lineage>
        <taxon>Bacteria</taxon>
        <taxon>Pseudomonadati</taxon>
        <taxon>Bacteroidota</taxon>
        <taxon>Cytophagia</taxon>
        <taxon>Cytophagales</taxon>
        <taxon>Flectobacillaceae</taxon>
        <taxon>Aquirufa</taxon>
    </lineage>
</organism>
<comment type="pathway">
    <text evidence="4">Amino-acid biosynthesis; D-alanine biosynthesis; D-alanine from L-alanine: step 1/1.</text>
</comment>
<keyword evidence="2 4" id="KW-0663">Pyridoxal phosphate</keyword>
<keyword evidence="6" id="KW-0436">Ligase</keyword>
<comment type="function">
    <text evidence="4">Catalyzes the interconversion of L-alanine and D-alanine. May also act on other amino acids.</text>
</comment>
<dbReference type="PRINTS" id="PR00992">
    <property type="entry name" value="ALARACEMASE"/>
</dbReference>
<name>A0ABW6DH82_9BACT</name>
<comment type="similarity">
    <text evidence="4">Belongs to the alanine racemase family.</text>
</comment>
<dbReference type="InterPro" id="IPR004101">
    <property type="entry name" value="Mur_ligase_C"/>
</dbReference>
<comment type="cofactor">
    <cofactor evidence="1 4">
        <name>pyridoxal 5'-phosphate</name>
        <dbReference type="ChEBI" id="CHEBI:597326"/>
    </cofactor>
</comment>
<evidence type="ECO:0000256" key="3">
    <source>
        <dbReference type="ARBA" id="ARBA00023235"/>
    </source>
</evidence>
<dbReference type="Pfam" id="PF02875">
    <property type="entry name" value="Mur_ligase_C"/>
    <property type="match status" value="1"/>
</dbReference>
<dbReference type="InterPro" id="IPR001608">
    <property type="entry name" value="Ala_racemase_N"/>
</dbReference>
<dbReference type="PANTHER" id="PTHR30511">
    <property type="entry name" value="ALANINE RACEMASE"/>
    <property type="match status" value="1"/>
</dbReference>
<dbReference type="Proteomes" id="UP001598019">
    <property type="component" value="Unassembled WGS sequence"/>
</dbReference>
<feature type="binding site" evidence="4">
    <location>
        <position position="584"/>
    </location>
    <ligand>
        <name>substrate</name>
    </ligand>
</feature>
<dbReference type="InterPro" id="IPR000821">
    <property type="entry name" value="Ala_racemase"/>
</dbReference>
<dbReference type="NCBIfam" id="NF008897">
    <property type="entry name" value="PRK11930.1"/>
    <property type="match status" value="1"/>
</dbReference>
<dbReference type="SUPFAM" id="SSF51419">
    <property type="entry name" value="PLP-binding barrel"/>
    <property type="match status" value="1"/>
</dbReference>
<dbReference type="Gene3D" id="3.90.190.20">
    <property type="entry name" value="Mur ligase, C-terminal domain"/>
    <property type="match status" value="1"/>
</dbReference>
<keyword evidence="3 4" id="KW-0413">Isomerase</keyword>
<dbReference type="Gene3D" id="3.40.1190.10">
    <property type="entry name" value="Mur-like, catalytic domain"/>
    <property type="match status" value="1"/>
</dbReference>
<reference evidence="6 7" key="1">
    <citation type="submission" date="2024-03" db="EMBL/GenBank/DDBJ databases">
        <title>Aquirufa genome sequencing.</title>
        <authorList>
            <person name="Pitt A."/>
            <person name="Hahn M.W."/>
        </authorList>
    </citation>
    <scope>NUCLEOTIDE SEQUENCE [LARGE SCALE GENOMIC DNA]</scope>
    <source>
        <strain evidence="6 7">HETE-83D</strain>
    </source>
</reference>
<evidence type="ECO:0000256" key="2">
    <source>
        <dbReference type="ARBA" id="ARBA00022898"/>
    </source>
</evidence>
<dbReference type="SUPFAM" id="SSF50621">
    <property type="entry name" value="Alanine racemase C-terminal domain-like"/>
    <property type="match status" value="1"/>
</dbReference>
<dbReference type="HAMAP" id="MF_01201">
    <property type="entry name" value="Ala_racemase"/>
    <property type="match status" value="1"/>
</dbReference>
<evidence type="ECO:0000259" key="5">
    <source>
        <dbReference type="SMART" id="SM01005"/>
    </source>
</evidence>
<dbReference type="Gene3D" id="3.20.20.10">
    <property type="entry name" value="Alanine racemase"/>
    <property type="match status" value="1"/>
</dbReference>
<dbReference type="InterPro" id="IPR011079">
    <property type="entry name" value="Ala_racemase_C"/>
</dbReference>
<dbReference type="EC" id="5.1.1.1" evidence="4"/>
<feature type="active site" description="Proton acceptor; specific for L-alanine" evidence="4">
    <location>
        <position position="712"/>
    </location>
</feature>
<gene>
    <name evidence="6" type="ORF">SKC37_05325</name>
</gene>
<dbReference type="Pfam" id="PF00842">
    <property type="entry name" value="Ala_racemase_C"/>
    <property type="match status" value="1"/>
</dbReference>
<dbReference type="Pfam" id="PF08245">
    <property type="entry name" value="Mur_ligase_M"/>
    <property type="match status" value="1"/>
</dbReference>
<dbReference type="SMART" id="SM01005">
    <property type="entry name" value="Ala_racemase_C"/>
    <property type="match status" value="1"/>
</dbReference>
<comment type="catalytic activity">
    <reaction evidence="4">
        <text>L-alanine = D-alanine</text>
        <dbReference type="Rhea" id="RHEA:20249"/>
        <dbReference type="ChEBI" id="CHEBI:57416"/>
        <dbReference type="ChEBI" id="CHEBI:57972"/>
        <dbReference type="EC" id="5.1.1.1"/>
    </reaction>
</comment>
<comment type="caution">
    <text evidence="6">The sequence shown here is derived from an EMBL/GenBank/DDBJ whole genome shotgun (WGS) entry which is preliminary data.</text>
</comment>
<dbReference type="SUPFAM" id="SSF63418">
    <property type="entry name" value="MurE/MurF N-terminal domain"/>
    <property type="match status" value="1"/>
</dbReference>
<evidence type="ECO:0000256" key="1">
    <source>
        <dbReference type="ARBA" id="ARBA00001933"/>
    </source>
</evidence>
<dbReference type="RefSeq" id="WP_377980467.1">
    <property type="nucleotide sequence ID" value="NZ_JBBKXX010000001.1"/>
</dbReference>
<evidence type="ECO:0000313" key="7">
    <source>
        <dbReference type="Proteomes" id="UP001598019"/>
    </source>
</evidence>
<feature type="modified residue" description="N6-(pyridoxal phosphate)lysine" evidence="4">
    <location>
        <position position="487"/>
    </location>
</feature>
<proteinExistence type="inferred from homology"/>
<dbReference type="InterPro" id="IPR036565">
    <property type="entry name" value="Mur-like_cat_sf"/>
</dbReference>
<accession>A0ABW6DH82</accession>
<dbReference type="SUPFAM" id="SSF53244">
    <property type="entry name" value="MurD-like peptide ligases, peptide-binding domain"/>
    <property type="match status" value="1"/>
</dbReference>
<dbReference type="PANTHER" id="PTHR30511:SF0">
    <property type="entry name" value="ALANINE RACEMASE, CATABOLIC-RELATED"/>
    <property type="match status" value="1"/>
</dbReference>
<sequence length="818" mass="91559">MIQHKNPAHLRASFLSLDSRQIYEPAKTAFFAVNGLHHDGHQYVESLYMKGVREFIVEEAAWHGPIVEKATKWEQTNIYVVESSIATLQVIAEQHRAQFNYPVIGITGSNGKTICKEWLSMICNGSFSVVKSPKSYNSQIGVPLSLWAMQEKHNLGIFEAGISQKGEMEKIEAMLKPDYGIFTHFGEAHGSNFSSDEEKLREKLQLFKRAKKLVYRVTNLQEDPIKQIMQEFNPSCELIGWNTISPDKGLFTFWQTKGKTAQIKVIKAAQSESFIDSIIDFNDDASLENCTHCLIMASILGIERDQLASRARALKPISMRLEMKEGLRGNTLIDDSYNNDLDGLRLALPLLKKNKQKKSVLIVSDFLETGIPEKDLYNTIAALVKHQKIDQLIGIGEQIIRNKANFEQIDVFHSTEDLISSSLLTSINNSQILLKGARKYNFEKLVHALENKTHRTQLEVNLDALQHNLTYFKKDIGPETKLMVMVKAFAYGTGAIEIATLLQNSGVDYLTVAYTDEGVYLRKHGIYVPIMVMNPQIEEFDKLTENGLEPEIYSLELLKAIDEYATQQGKNIKIHIKLDTGMKRLGFEPSEIAKLSENLTQMPHLWVASILSHLAAADSPQHKDFTEKQIQTFNTAASEIETSLGYQTIKHIANSAAIQSYPSARLDMVRLGISLYGITGNPNVKNKIENVLTLKTSISQIKNIAPDETIGYGRRGKLAGSGRIATLAIGYADGYSRALGMGKGSFEIKGHLCPTVGSICMDMCMVDISQFPDISVEDTAIAFGGKIQLYELAKQADTIPYELMTNISERVKRVYVTQ</sequence>
<dbReference type="InterPro" id="IPR036615">
    <property type="entry name" value="Mur_ligase_C_dom_sf"/>
</dbReference>